<feature type="transmembrane region" description="Helical" evidence="7">
    <location>
        <begin position="487"/>
        <end position="504"/>
    </location>
</feature>
<evidence type="ECO:0000313" key="10">
    <source>
        <dbReference type="Proteomes" id="UP000192917"/>
    </source>
</evidence>
<dbReference type="PROSITE" id="PS51202">
    <property type="entry name" value="RCK_C"/>
    <property type="match status" value="2"/>
</dbReference>
<reference evidence="9" key="1">
    <citation type="submission" date="2017-04" db="EMBL/GenBank/DDBJ databases">
        <authorList>
            <person name="Afonso C.L."/>
            <person name="Miller P.J."/>
            <person name="Scott M.A."/>
            <person name="Spackman E."/>
            <person name="Goraichik I."/>
            <person name="Dimitrov K.M."/>
            <person name="Suarez D.L."/>
            <person name="Swayne D.E."/>
        </authorList>
    </citation>
    <scope>NUCLEOTIDE SEQUENCE [LARGE SCALE GENOMIC DNA]</scope>
    <source>
        <strain evidence="9">USBA 355</strain>
    </source>
</reference>
<feature type="transmembrane region" description="Helical" evidence="7">
    <location>
        <begin position="145"/>
        <end position="166"/>
    </location>
</feature>
<feature type="transmembrane region" description="Helical" evidence="7">
    <location>
        <begin position="449"/>
        <end position="467"/>
    </location>
</feature>
<feature type="transmembrane region" description="Helical" evidence="7">
    <location>
        <begin position="56"/>
        <end position="76"/>
    </location>
</feature>
<feature type="transmembrane region" description="Helical" evidence="7">
    <location>
        <begin position="572"/>
        <end position="592"/>
    </location>
</feature>
<dbReference type="RefSeq" id="WP_085120615.1">
    <property type="nucleotide sequence ID" value="NZ_FWZX01000001.1"/>
</dbReference>
<dbReference type="Gene3D" id="3.30.70.1450">
    <property type="entry name" value="Regulator of K+ conductance, C-terminal domain"/>
    <property type="match status" value="2"/>
</dbReference>
<evidence type="ECO:0000256" key="1">
    <source>
        <dbReference type="ARBA" id="ARBA00004141"/>
    </source>
</evidence>
<evidence type="ECO:0000256" key="7">
    <source>
        <dbReference type="SAM" id="Phobius"/>
    </source>
</evidence>
<dbReference type="EMBL" id="FWZX01000001">
    <property type="protein sequence ID" value="SME89853.1"/>
    <property type="molecule type" value="Genomic_DNA"/>
</dbReference>
<dbReference type="Pfam" id="PF02080">
    <property type="entry name" value="TrkA_C"/>
    <property type="match status" value="1"/>
</dbReference>
<dbReference type="InterPro" id="IPR006037">
    <property type="entry name" value="RCK_C"/>
</dbReference>
<dbReference type="AlphaFoldDB" id="A0A1Y6B3N4"/>
<name>A0A1Y6B3N4_9PROT</name>
<accession>A0A1Y6B3N4</accession>
<evidence type="ECO:0000256" key="5">
    <source>
        <dbReference type="ARBA" id="ARBA00022989"/>
    </source>
</evidence>
<dbReference type="STRING" id="560819.SAMN05428998_101259"/>
<dbReference type="Pfam" id="PF03600">
    <property type="entry name" value="CitMHS"/>
    <property type="match status" value="1"/>
</dbReference>
<protein>
    <submittedName>
        <fullName evidence="9">Di-and tricarboxylate transporter</fullName>
    </submittedName>
</protein>
<keyword evidence="2" id="KW-0813">Transport</keyword>
<dbReference type="InterPro" id="IPR051679">
    <property type="entry name" value="DASS-Related_Transporters"/>
</dbReference>
<feature type="domain" description="RCK C-terminal" evidence="8">
    <location>
        <begin position="302"/>
        <end position="386"/>
    </location>
</feature>
<sequence>MIAELGALQPYAALALIVGIFVAFLLEPLPAEVVAFCGAALALALGLIGTDDLLKAIANPAAATIGAMFLLTAALVRTGALEAVLERLRPLAERRPALAIGSLLAAAAAASALLNNTPVVMVLIPIMIALAKDTRIAPSRLLIPLSYLVILGGTCTLIGTSTNLLVDGIARDLGLRAFGLFEILPLGLIVVAAGAGFLLLVGRRLLPERALPAASALERQPRSYLVEVVIPATSPLVGRRVLEVESFRAGRSQVIDVIRAEVSLRRQLDRVVLAAGDRIVLKTRDSEVMAFRPGARDAVAGTGAEPLRTRDSVVVEVLVGPAARVVGRSLAELRWRRTYGVYLLALHREGAALDARPEETRLMVGDTLLLDGAAADLSRLAEDMRLTNLTLTSARAYRRGKAPIAVAALGLVVLLAALGVAPILTLALVAVAVVLLLRCVDFDEGVGAMDGRLLLLIVSMLAVGAALERSGALALVVERLTPLLGRLPPWAVLAVFYAVTMVLTELVTNNAVAVLMTPIAAATAAQLGLEPRPFVVAVMFAASASFATPIGYQTNTLVHAAGGYRFADFLRVGLPMNLVVGTTTVAAIPLFWPL</sequence>
<gene>
    <name evidence="9" type="ORF">SAMN05428998_101259</name>
</gene>
<organism evidence="9 10">
    <name type="scientific">Tistlia consotensis USBA 355</name>
    <dbReference type="NCBI Taxonomy" id="560819"/>
    <lineage>
        <taxon>Bacteria</taxon>
        <taxon>Pseudomonadati</taxon>
        <taxon>Pseudomonadota</taxon>
        <taxon>Alphaproteobacteria</taxon>
        <taxon>Rhodospirillales</taxon>
        <taxon>Rhodovibrionaceae</taxon>
        <taxon>Tistlia</taxon>
    </lineage>
</organism>
<dbReference type="SUPFAM" id="SSF116726">
    <property type="entry name" value="TrkA C-terminal domain-like"/>
    <property type="match status" value="2"/>
</dbReference>
<dbReference type="InterPro" id="IPR031312">
    <property type="entry name" value="Na/sul_symport_CS"/>
</dbReference>
<feature type="domain" description="RCK C-terminal" evidence="8">
    <location>
        <begin position="212"/>
        <end position="297"/>
    </location>
</feature>
<keyword evidence="5 7" id="KW-1133">Transmembrane helix</keyword>
<dbReference type="GO" id="GO:0006813">
    <property type="term" value="P:potassium ion transport"/>
    <property type="evidence" value="ECO:0007669"/>
    <property type="project" value="InterPro"/>
</dbReference>
<feature type="transmembrane region" description="Helical" evidence="7">
    <location>
        <begin position="178"/>
        <end position="201"/>
    </location>
</feature>
<dbReference type="PANTHER" id="PTHR43652:SF2">
    <property type="entry name" value="BASIC AMINO ACID ANTIPORTER YFCC-RELATED"/>
    <property type="match status" value="1"/>
</dbReference>
<comment type="subcellular location">
    <subcellularLocation>
        <location evidence="1">Membrane</location>
        <topology evidence="1">Multi-pass membrane protein</topology>
    </subcellularLocation>
</comment>
<dbReference type="InterPro" id="IPR036721">
    <property type="entry name" value="RCK_C_sf"/>
</dbReference>
<dbReference type="GO" id="GO:0008324">
    <property type="term" value="F:monoatomic cation transmembrane transporter activity"/>
    <property type="evidence" value="ECO:0007669"/>
    <property type="project" value="InterPro"/>
</dbReference>
<proteinExistence type="predicted"/>
<evidence type="ECO:0000259" key="8">
    <source>
        <dbReference type="PROSITE" id="PS51202"/>
    </source>
</evidence>
<feature type="transmembrane region" description="Helical" evidence="7">
    <location>
        <begin position="534"/>
        <end position="552"/>
    </location>
</feature>
<dbReference type="Proteomes" id="UP000192917">
    <property type="component" value="Unassembled WGS sequence"/>
</dbReference>
<dbReference type="PROSITE" id="PS01271">
    <property type="entry name" value="NA_SULFATE"/>
    <property type="match status" value="1"/>
</dbReference>
<keyword evidence="3 7" id="KW-0812">Transmembrane</keyword>
<dbReference type="PANTHER" id="PTHR43652">
    <property type="entry name" value="BASIC AMINO ACID ANTIPORTER YFCC-RELATED"/>
    <property type="match status" value="1"/>
</dbReference>
<feature type="transmembrane region" description="Helical" evidence="7">
    <location>
        <begin position="404"/>
        <end position="437"/>
    </location>
</feature>
<evidence type="ECO:0000313" key="9">
    <source>
        <dbReference type="EMBL" id="SME89853.1"/>
    </source>
</evidence>
<keyword evidence="6 7" id="KW-0472">Membrane</keyword>
<dbReference type="GO" id="GO:0005886">
    <property type="term" value="C:plasma membrane"/>
    <property type="evidence" value="ECO:0007669"/>
    <property type="project" value="TreeGrafter"/>
</dbReference>
<feature type="transmembrane region" description="Helical" evidence="7">
    <location>
        <begin position="6"/>
        <end position="26"/>
    </location>
</feature>
<evidence type="ECO:0000256" key="2">
    <source>
        <dbReference type="ARBA" id="ARBA00022448"/>
    </source>
</evidence>
<evidence type="ECO:0000256" key="3">
    <source>
        <dbReference type="ARBA" id="ARBA00022692"/>
    </source>
</evidence>
<dbReference type="InterPro" id="IPR004680">
    <property type="entry name" value="Cit_transptr-like_dom"/>
</dbReference>
<keyword evidence="4" id="KW-0677">Repeat</keyword>
<evidence type="ECO:0000256" key="4">
    <source>
        <dbReference type="ARBA" id="ARBA00022737"/>
    </source>
</evidence>
<evidence type="ECO:0000256" key="6">
    <source>
        <dbReference type="ARBA" id="ARBA00023136"/>
    </source>
</evidence>
<feature type="transmembrane region" description="Helical" evidence="7">
    <location>
        <begin position="33"/>
        <end position="50"/>
    </location>
</feature>
<keyword evidence="10" id="KW-1185">Reference proteome</keyword>
<feature type="transmembrane region" description="Helical" evidence="7">
    <location>
        <begin position="97"/>
        <end position="114"/>
    </location>
</feature>